<dbReference type="OrthoDB" id="2446275at2759"/>
<organism evidence="2 3">
    <name type="scientific">Gigaspora rosea</name>
    <dbReference type="NCBI Taxonomy" id="44941"/>
    <lineage>
        <taxon>Eukaryota</taxon>
        <taxon>Fungi</taxon>
        <taxon>Fungi incertae sedis</taxon>
        <taxon>Mucoromycota</taxon>
        <taxon>Glomeromycotina</taxon>
        <taxon>Glomeromycetes</taxon>
        <taxon>Diversisporales</taxon>
        <taxon>Gigasporaceae</taxon>
        <taxon>Gigaspora</taxon>
    </lineage>
</organism>
<feature type="region of interest" description="Disordered" evidence="1">
    <location>
        <begin position="140"/>
        <end position="167"/>
    </location>
</feature>
<dbReference type="AlphaFoldDB" id="A0A397VSS3"/>
<keyword evidence="3" id="KW-1185">Reference proteome</keyword>
<dbReference type="EMBL" id="QKWP01000232">
    <property type="protein sequence ID" value="RIB24059.1"/>
    <property type="molecule type" value="Genomic_DNA"/>
</dbReference>
<evidence type="ECO:0000313" key="3">
    <source>
        <dbReference type="Proteomes" id="UP000266673"/>
    </source>
</evidence>
<sequence>MPGGHRAFTLPITAFRQSPPERCWYKRTPPRNDCATSSCKELDQITKLQVPENTSKSIEKCVNILKNWRKKVEYIDDVETITVNVLAFDAQGLQYRVFMWMYMLCAPRGGEHGLMKILQFKFLPDGGIIFTKWSQKNDQGGLEDNSNATSISIPPDHIEKPGPVHNI</sequence>
<name>A0A397VSS3_9GLOM</name>
<dbReference type="STRING" id="44941.A0A397VSS3"/>
<reference evidence="2 3" key="1">
    <citation type="submission" date="2018-06" db="EMBL/GenBank/DDBJ databases">
        <title>Comparative genomics reveals the genomic features of Rhizophagus irregularis, R. cerebriforme, R. diaphanum and Gigaspora rosea, and their symbiotic lifestyle signature.</title>
        <authorList>
            <person name="Morin E."/>
            <person name="San Clemente H."/>
            <person name="Chen E.C.H."/>
            <person name="De La Providencia I."/>
            <person name="Hainaut M."/>
            <person name="Kuo A."/>
            <person name="Kohler A."/>
            <person name="Murat C."/>
            <person name="Tang N."/>
            <person name="Roy S."/>
            <person name="Loubradou J."/>
            <person name="Henrissat B."/>
            <person name="Grigoriev I.V."/>
            <person name="Corradi N."/>
            <person name="Roux C."/>
            <person name="Martin F.M."/>
        </authorList>
    </citation>
    <scope>NUCLEOTIDE SEQUENCE [LARGE SCALE GENOMIC DNA]</scope>
    <source>
        <strain evidence="2 3">DAOM 194757</strain>
    </source>
</reference>
<protein>
    <submittedName>
        <fullName evidence="2">Uncharacterized protein</fullName>
    </submittedName>
</protein>
<accession>A0A397VSS3</accession>
<gene>
    <name evidence="2" type="ORF">C2G38_2169592</name>
</gene>
<proteinExistence type="predicted"/>
<comment type="caution">
    <text evidence="2">The sequence shown here is derived from an EMBL/GenBank/DDBJ whole genome shotgun (WGS) entry which is preliminary data.</text>
</comment>
<feature type="compositionally biased region" description="Polar residues" evidence="1">
    <location>
        <begin position="140"/>
        <end position="152"/>
    </location>
</feature>
<dbReference type="Proteomes" id="UP000266673">
    <property type="component" value="Unassembled WGS sequence"/>
</dbReference>
<evidence type="ECO:0000256" key="1">
    <source>
        <dbReference type="SAM" id="MobiDB-lite"/>
    </source>
</evidence>
<feature type="compositionally biased region" description="Basic and acidic residues" evidence="1">
    <location>
        <begin position="156"/>
        <end position="167"/>
    </location>
</feature>
<evidence type="ECO:0000313" key="2">
    <source>
        <dbReference type="EMBL" id="RIB24059.1"/>
    </source>
</evidence>